<sequence length="159" mass="17633">MKNTAYKVDEGSQLECRVLLVEDSPDTQILVSHFLKKAGAEVFLSDNGLSALDLALEAHQQGFPFDIILMDIQLPGLDGCEVTKRLREASFKGPIIAFTASEETHSRQKCLEAGCDDYLTKPVDSKKLIGLLSLYLSQLKQKQQLDRAAKVYLNLDSCN</sequence>
<dbReference type="EMBL" id="CP036269">
    <property type="protein sequence ID" value="QDT43732.1"/>
    <property type="molecule type" value="Genomic_DNA"/>
</dbReference>
<evidence type="ECO:0000313" key="5">
    <source>
        <dbReference type="EMBL" id="QDT43732.1"/>
    </source>
</evidence>
<dbReference type="Proteomes" id="UP000317171">
    <property type="component" value="Chromosome"/>
</dbReference>
<dbReference type="RefSeq" id="WP_145218632.1">
    <property type="nucleotide sequence ID" value="NZ_CP036269.1"/>
</dbReference>
<keyword evidence="2" id="KW-0902">Two-component regulatory system</keyword>
<evidence type="ECO:0000259" key="4">
    <source>
        <dbReference type="PROSITE" id="PS50110"/>
    </source>
</evidence>
<dbReference type="Gene3D" id="3.40.50.2300">
    <property type="match status" value="1"/>
</dbReference>
<dbReference type="Pfam" id="PF00072">
    <property type="entry name" value="Response_reg"/>
    <property type="match status" value="1"/>
</dbReference>
<dbReference type="InterPro" id="IPR001789">
    <property type="entry name" value="Sig_transdc_resp-reg_receiver"/>
</dbReference>
<dbReference type="PROSITE" id="PS50110">
    <property type="entry name" value="RESPONSE_REGULATORY"/>
    <property type="match status" value="1"/>
</dbReference>
<proteinExistence type="predicted"/>
<dbReference type="AlphaFoldDB" id="A0A517RIN6"/>
<keyword evidence="6" id="KW-1185">Reference proteome</keyword>
<dbReference type="SMART" id="SM00448">
    <property type="entry name" value="REC"/>
    <property type="match status" value="1"/>
</dbReference>
<dbReference type="PANTHER" id="PTHR45339:SF1">
    <property type="entry name" value="HYBRID SIGNAL TRANSDUCTION HISTIDINE KINASE J"/>
    <property type="match status" value="1"/>
</dbReference>
<protein>
    <submittedName>
        <fullName evidence="5">Transcriptional activator protein CopR</fullName>
    </submittedName>
</protein>
<feature type="domain" description="Response regulatory" evidence="4">
    <location>
        <begin position="17"/>
        <end position="136"/>
    </location>
</feature>
<name>A0A517RIN6_9PLAN</name>
<dbReference type="OrthoDB" id="9813953at2"/>
<dbReference type="SUPFAM" id="SSF52172">
    <property type="entry name" value="CheY-like"/>
    <property type="match status" value="1"/>
</dbReference>
<accession>A0A517RIN6</accession>
<evidence type="ECO:0000313" key="6">
    <source>
        <dbReference type="Proteomes" id="UP000317171"/>
    </source>
</evidence>
<dbReference type="GO" id="GO:0000160">
    <property type="term" value="P:phosphorelay signal transduction system"/>
    <property type="evidence" value="ECO:0007669"/>
    <property type="project" value="UniProtKB-KW"/>
</dbReference>
<evidence type="ECO:0000256" key="3">
    <source>
        <dbReference type="PROSITE-ProRule" id="PRU00169"/>
    </source>
</evidence>
<organism evidence="5 6">
    <name type="scientific">Gimesia alba</name>
    <dbReference type="NCBI Taxonomy" id="2527973"/>
    <lineage>
        <taxon>Bacteria</taxon>
        <taxon>Pseudomonadati</taxon>
        <taxon>Planctomycetota</taxon>
        <taxon>Planctomycetia</taxon>
        <taxon>Planctomycetales</taxon>
        <taxon>Planctomycetaceae</taxon>
        <taxon>Gimesia</taxon>
    </lineage>
</organism>
<reference evidence="5 6" key="1">
    <citation type="submission" date="2019-02" db="EMBL/GenBank/DDBJ databases">
        <title>Deep-cultivation of Planctomycetes and their phenomic and genomic characterization uncovers novel biology.</title>
        <authorList>
            <person name="Wiegand S."/>
            <person name="Jogler M."/>
            <person name="Boedeker C."/>
            <person name="Pinto D."/>
            <person name="Vollmers J."/>
            <person name="Rivas-Marin E."/>
            <person name="Kohn T."/>
            <person name="Peeters S.H."/>
            <person name="Heuer A."/>
            <person name="Rast P."/>
            <person name="Oberbeckmann S."/>
            <person name="Bunk B."/>
            <person name="Jeske O."/>
            <person name="Meyerdierks A."/>
            <person name="Storesund J.E."/>
            <person name="Kallscheuer N."/>
            <person name="Luecker S."/>
            <person name="Lage O.M."/>
            <person name="Pohl T."/>
            <person name="Merkel B.J."/>
            <person name="Hornburger P."/>
            <person name="Mueller R.-W."/>
            <person name="Bruemmer F."/>
            <person name="Labrenz M."/>
            <person name="Spormann A.M."/>
            <person name="Op den Camp H."/>
            <person name="Overmann J."/>
            <person name="Amann R."/>
            <person name="Jetten M.S.M."/>
            <person name="Mascher T."/>
            <person name="Medema M.H."/>
            <person name="Devos D.P."/>
            <person name="Kaster A.-K."/>
            <person name="Ovreas L."/>
            <person name="Rohde M."/>
            <person name="Galperin M.Y."/>
            <person name="Jogler C."/>
        </authorList>
    </citation>
    <scope>NUCLEOTIDE SEQUENCE [LARGE SCALE GENOMIC DNA]</scope>
    <source>
        <strain evidence="5 6">Pan241w</strain>
    </source>
</reference>
<gene>
    <name evidence="5" type="primary">copR</name>
    <name evidence="5" type="ORF">Pan241w_38360</name>
</gene>
<dbReference type="CDD" id="cd17546">
    <property type="entry name" value="REC_hyHK_CKI1_RcsC-like"/>
    <property type="match status" value="1"/>
</dbReference>
<keyword evidence="1 3" id="KW-0597">Phosphoprotein</keyword>
<evidence type="ECO:0000256" key="1">
    <source>
        <dbReference type="ARBA" id="ARBA00022553"/>
    </source>
</evidence>
<dbReference type="InterPro" id="IPR011006">
    <property type="entry name" value="CheY-like_superfamily"/>
</dbReference>
<evidence type="ECO:0000256" key="2">
    <source>
        <dbReference type="ARBA" id="ARBA00023012"/>
    </source>
</evidence>
<dbReference type="PANTHER" id="PTHR45339">
    <property type="entry name" value="HYBRID SIGNAL TRANSDUCTION HISTIDINE KINASE J"/>
    <property type="match status" value="1"/>
</dbReference>
<dbReference type="KEGG" id="gaz:Pan241w_38360"/>
<feature type="modified residue" description="4-aspartylphosphate" evidence="3">
    <location>
        <position position="71"/>
    </location>
</feature>